<dbReference type="EMBL" id="CP011267">
    <property type="protein sequence ID" value="AKG90690.1"/>
    <property type="molecule type" value="Genomic_DNA"/>
</dbReference>
<dbReference type="PRINTS" id="PR00614">
    <property type="entry name" value="NIHGNASESMLL"/>
</dbReference>
<proteinExistence type="inferred from homology"/>
<keyword evidence="6 12" id="KW-0479">Metal-binding</keyword>
<feature type="binding site" evidence="12">
    <location>
        <position position="54"/>
    </location>
    <ligand>
        <name>[4Fe-4S] cluster</name>
        <dbReference type="ChEBI" id="CHEBI:49883"/>
        <label>1</label>
    </ligand>
</feature>
<dbReference type="GO" id="GO:0009055">
    <property type="term" value="F:electron transfer activity"/>
    <property type="evidence" value="ECO:0007669"/>
    <property type="project" value="TreeGrafter"/>
</dbReference>
<dbReference type="PANTHER" id="PTHR30013:SF7">
    <property type="entry name" value="HYDROGENASE-2 SMALL CHAIN"/>
    <property type="match status" value="1"/>
</dbReference>
<evidence type="ECO:0000256" key="6">
    <source>
        <dbReference type="ARBA" id="ARBA00022723"/>
    </source>
</evidence>
<keyword evidence="9 12" id="KW-0408">Iron</keyword>
<evidence type="ECO:0000256" key="7">
    <source>
        <dbReference type="ARBA" id="ARBA00022729"/>
    </source>
</evidence>
<dbReference type="NCBIfam" id="TIGR00391">
    <property type="entry name" value="hydA"/>
    <property type="match status" value="1"/>
</dbReference>
<dbReference type="GO" id="GO:0051911">
    <property type="term" value="F:Methanosarcina-phenazine hydrogenase activity"/>
    <property type="evidence" value="ECO:0007669"/>
    <property type="project" value="UniProtKB-EC"/>
</dbReference>
<comment type="cofactor">
    <cofactor evidence="2">
        <name>[4Fe-4S] cluster</name>
        <dbReference type="ChEBI" id="CHEBI:49883"/>
    </cofactor>
</comment>
<feature type="binding site" evidence="12">
    <location>
        <position position="235"/>
    </location>
    <ligand>
        <name>[4Fe-4S] cluster</name>
        <dbReference type="ChEBI" id="CHEBI:49883"/>
        <label>2</label>
    </ligand>
</feature>
<evidence type="ECO:0000256" key="5">
    <source>
        <dbReference type="ARBA" id="ARBA00022485"/>
    </source>
</evidence>
<evidence type="ECO:0000259" key="14">
    <source>
        <dbReference type="Pfam" id="PF14720"/>
    </source>
</evidence>
<dbReference type="PROSITE" id="PS51318">
    <property type="entry name" value="TAT"/>
    <property type="match status" value="1"/>
</dbReference>
<dbReference type="Pfam" id="PF14720">
    <property type="entry name" value="NiFe_hyd_SSU_C"/>
    <property type="match status" value="1"/>
</dbReference>
<dbReference type="GO" id="GO:0044569">
    <property type="term" value="C:[Ni-Fe] hydrogenase complex"/>
    <property type="evidence" value="ECO:0007669"/>
    <property type="project" value="TreeGrafter"/>
</dbReference>
<organism evidence="15 16">
    <name type="scientific">Geoglobus ahangari</name>
    <dbReference type="NCBI Taxonomy" id="113653"/>
    <lineage>
        <taxon>Archaea</taxon>
        <taxon>Methanobacteriati</taxon>
        <taxon>Methanobacteriota</taxon>
        <taxon>Archaeoglobi</taxon>
        <taxon>Archaeoglobales</taxon>
        <taxon>Archaeoglobaceae</taxon>
        <taxon>Geoglobus</taxon>
    </lineage>
</organism>
<dbReference type="PROSITE" id="PS00070">
    <property type="entry name" value="ALDEHYDE_DEHYDR_CYS"/>
    <property type="match status" value="1"/>
</dbReference>
<feature type="binding site" evidence="12">
    <location>
        <position position="300"/>
    </location>
    <ligand>
        <name>[3Fe-4S] cluster</name>
        <dbReference type="ChEBI" id="CHEBI:21137"/>
    </ligand>
</feature>
<feature type="binding site" evidence="12">
    <location>
        <position position="238"/>
    </location>
    <ligand>
        <name>[4Fe-4S] cluster</name>
        <dbReference type="ChEBI" id="CHEBI:49883"/>
        <label>2</label>
    </ligand>
</feature>
<dbReference type="InterPro" id="IPR001821">
    <property type="entry name" value="NiFe_hydrogenase_ssu"/>
</dbReference>
<feature type="binding site" evidence="12">
    <location>
        <position position="198"/>
    </location>
    <ligand>
        <name>[4Fe-4S] cluster</name>
        <dbReference type="ChEBI" id="CHEBI:49883"/>
        <label>1</label>
    </ligand>
</feature>
<dbReference type="KEGG" id="gah:GAH_02041"/>
<evidence type="ECO:0000256" key="1">
    <source>
        <dbReference type="ARBA" id="ARBA00001927"/>
    </source>
</evidence>
<feature type="domain" description="NADH:ubiquinone oxidoreductase-like 20kDa subunit" evidence="13">
    <location>
        <begin position="51"/>
        <end position="211"/>
    </location>
</feature>
<evidence type="ECO:0000256" key="3">
    <source>
        <dbReference type="ARBA" id="ARBA00004196"/>
    </source>
</evidence>
<evidence type="ECO:0000313" key="16">
    <source>
        <dbReference type="Proteomes" id="UP000034723"/>
    </source>
</evidence>
<dbReference type="EC" id="1.12.98.3" evidence="15"/>
<dbReference type="InterPro" id="IPR006137">
    <property type="entry name" value="NADH_UbQ_OxRdtase-like_20kDa"/>
</dbReference>
<dbReference type="HOGENOM" id="CLU_046107_1_2_2"/>
<dbReference type="InterPro" id="IPR006311">
    <property type="entry name" value="TAT_signal"/>
</dbReference>
<evidence type="ECO:0000256" key="11">
    <source>
        <dbReference type="ARBA" id="ARBA00023291"/>
    </source>
</evidence>
<gene>
    <name evidence="15" type="ORF">GAH_02041</name>
</gene>
<dbReference type="PIRSF" id="PIRSF000310">
    <property type="entry name" value="NiFe_hyd_ssu"/>
    <property type="match status" value="1"/>
</dbReference>
<dbReference type="Pfam" id="PF01058">
    <property type="entry name" value="Oxidored_q6"/>
    <property type="match status" value="1"/>
</dbReference>
<dbReference type="GO" id="GO:0009375">
    <property type="term" value="C:ferredoxin hydrogenase complex"/>
    <property type="evidence" value="ECO:0007669"/>
    <property type="project" value="InterPro"/>
</dbReference>
<evidence type="ECO:0000256" key="2">
    <source>
        <dbReference type="ARBA" id="ARBA00001966"/>
    </source>
</evidence>
<evidence type="ECO:0000256" key="4">
    <source>
        <dbReference type="ARBA" id="ARBA00006605"/>
    </source>
</evidence>
<evidence type="ECO:0000259" key="13">
    <source>
        <dbReference type="Pfam" id="PF01058"/>
    </source>
</evidence>
<dbReference type="InterPro" id="IPR016160">
    <property type="entry name" value="Ald_DH_CS_CYS"/>
</dbReference>
<keyword evidence="11 12" id="KW-0003">3Fe-4S</keyword>
<dbReference type="GO" id="GO:0046872">
    <property type="term" value="F:metal ion binding"/>
    <property type="evidence" value="ECO:0007669"/>
    <property type="project" value="UniProtKB-KW"/>
</dbReference>
<evidence type="ECO:0000256" key="12">
    <source>
        <dbReference type="PIRSR" id="PIRSR000310-1"/>
    </source>
</evidence>
<evidence type="ECO:0000313" key="15">
    <source>
        <dbReference type="EMBL" id="AKG90690.1"/>
    </source>
</evidence>
<keyword evidence="8 15" id="KW-0560">Oxidoreductase</keyword>
<comment type="cofactor">
    <cofactor evidence="1">
        <name>[3Fe-4S] cluster</name>
        <dbReference type="ChEBI" id="CHEBI:21137"/>
    </cofactor>
</comment>
<dbReference type="InParanoid" id="A0A0F7ICU0"/>
<dbReference type="NCBIfam" id="TIGR01409">
    <property type="entry name" value="TAT_signal_seq"/>
    <property type="match status" value="1"/>
</dbReference>
<dbReference type="GO" id="GO:0051538">
    <property type="term" value="F:3 iron, 4 sulfur cluster binding"/>
    <property type="evidence" value="ECO:0007669"/>
    <property type="project" value="UniProtKB-KW"/>
</dbReference>
<dbReference type="PANTHER" id="PTHR30013">
    <property type="entry name" value="NIFE / NIFESE HYDROGENASE SMALL SUBUNIT FAMILY MEMBER"/>
    <property type="match status" value="1"/>
</dbReference>
<feature type="domain" description="Cytochrome-c3 hydrogenase C-terminal" evidence="14">
    <location>
        <begin position="230"/>
        <end position="313"/>
    </location>
</feature>
<feature type="binding site" evidence="12">
    <location>
        <position position="51"/>
    </location>
    <ligand>
        <name>[4Fe-4S] cluster</name>
        <dbReference type="ChEBI" id="CHEBI:49883"/>
        <label>1</label>
    </ligand>
</feature>
<dbReference type="InterPro" id="IPR037148">
    <property type="entry name" value="NiFe-Hase_small_C_sf"/>
</dbReference>
<dbReference type="GeneID" id="24804604"/>
<evidence type="ECO:0000256" key="9">
    <source>
        <dbReference type="ARBA" id="ARBA00023004"/>
    </source>
</evidence>
<dbReference type="STRING" id="113653.GAH_02041"/>
<protein>
    <submittedName>
        <fullName evidence="15">Methanophenazine-reducing hydrogenase, small subunit</fullName>
        <ecNumber evidence="15">1.12.98.3</ecNumber>
        <ecNumber evidence="15">1.12.99.6</ecNumber>
    </submittedName>
</protein>
<dbReference type="EC" id="1.12.99.6" evidence="15"/>
<keyword evidence="7" id="KW-0732">Signal</keyword>
<keyword evidence="5 12" id="KW-0004">4Fe-4S</keyword>
<keyword evidence="10 12" id="KW-0411">Iron-sulfur</keyword>
<dbReference type="Proteomes" id="UP000034723">
    <property type="component" value="Chromosome"/>
</dbReference>
<comment type="subcellular location">
    <subcellularLocation>
        <location evidence="3">Cell envelope</location>
    </subcellularLocation>
</comment>
<dbReference type="GO" id="GO:0009061">
    <property type="term" value="P:anaerobic respiration"/>
    <property type="evidence" value="ECO:0007669"/>
    <property type="project" value="TreeGrafter"/>
</dbReference>
<dbReference type="GO" id="GO:0033748">
    <property type="term" value="F:hydrogenase (acceptor) activity"/>
    <property type="evidence" value="ECO:0007669"/>
    <property type="project" value="UniProtKB-EC"/>
</dbReference>
<reference evidence="15 16" key="1">
    <citation type="submission" date="2015-04" db="EMBL/GenBank/DDBJ databases">
        <title>The complete genome sequence of the hyperthermophilic, obligate iron-reducing archaeon Geoglobus ahangari strain 234T.</title>
        <authorList>
            <person name="Manzella M.P."/>
            <person name="Holmes D.E."/>
            <person name="Rocheleau J.M."/>
            <person name="Chung A."/>
            <person name="Reguera G."/>
            <person name="Kashefi K."/>
        </authorList>
    </citation>
    <scope>NUCLEOTIDE SEQUENCE [LARGE SCALE GENOMIC DNA]</scope>
    <source>
        <strain evidence="15 16">234</strain>
    </source>
</reference>
<name>A0A0F7ICU0_9EURY</name>
<dbReference type="GO" id="GO:0008901">
    <property type="term" value="F:ferredoxin hydrogenase activity"/>
    <property type="evidence" value="ECO:0007669"/>
    <property type="project" value="InterPro"/>
</dbReference>
<feature type="binding site" evidence="12">
    <location>
        <position position="269"/>
    </location>
    <ligand>
        <name>[4Fe-4S] cluster</name>
        <dbReference type="ChEBI" id="CHEBI:49883"/>
        <label>2</label>
    </ligand>
</feature>
<dbReference type="AlphaFoldDB" id="A0A0F7ICU0"/>
<dbReference type="GO" id="GO:0051539">
    <property type="term" value="F:4 iron, 4 sulfur cluster binding"/>
    <property type="evidence" value="ECO:0007669"/>
    <property type="project" value="UniProtKB-KW"/>
</dbReference>
<dbReference type="GO" id="GO:0016020">
    <property type="term" value="C:membrane"/>
    <property type="evidence" value="ECO:0007669"/>
    <property type="project" value="TreeGrafter"/>
</dbReference>
<comment type="similarity">
    <text evidence="4">Belongs to the [NiFe]/[NiFeSe] hydrogenase small subunit family.</text>
</comment>
<keyword evidence="16" id="KW-1185">Reference proteome</keyword>
<sequence>MSGVSRRDFLKAAALTGVSAFIAANKAEIVSAFEQAKMNGVKLVWLQGQSCSACTVSLLQASDPELYDAIEELKVNIAFHQTIMQPFGEQAIEILEEIEPDVLVVEGAIPVGLKEACLLGERNGKPVVFEEWVKELMAKTKVAVVGFGSCSTYGGIPAGKDGVGSAYDNGSVTGAVGLYDFVKMHGMPSAKLILLPGCPGHPDWLMITLASILLGVVPEVDEYYRPKAMFSRIIHDHCPRRGYYGKGQFAYSLEETDSKYETCLYKVGCKAPFTYAACAETRWNGGVNVCMNAGAPCIGCMDPGFPDKMSPFYEAKESTEIMLGLNPTTLGEIAVGAAVLGVAAHAIRRGTKHPEIKDDEIEKKE</sequence>
<feature type="binding site" evidence="12">
    <location>
        <position position="150"/>
    </location>
    <ligand>
        <name>[4Fe-4S] cluster</name>
        <dbReference type="ChEBI" id="CHEBI:49883"/>
        <label>1</label>
    </ligand>
</feature>
<dbReference type="RefSeq" id="WP_052747853.1">
    <property type="nucleotide sequence ID" value="NZ_CP011267.1"/>
</dbReference>
<evidence type="ECO:0000256" key="10">
    <source>
        <dbReference type="ARBA" id="ARBA00023014"/>
    </source>
</evidence>
<dbReference type="SUPFAM" id="SSF56770">
    <property type="entry name" value="HydA/Nqo6-like"/>
    <property type="match status" value="1"/>
</dbReference>
<feature type="binding site" evidence="12">
    <location>
        <position position="278"/>
    </location>
    <ligand>
        <name>[3Fe-4S] cluster</name>
        <dbReference type="ChEBI" id="CHEBI:21137"/>
    </ligand>
</feature>
<dbReference type="Gene3D" id="4.10.480.10">
    <property type="entry name" value="Cytochrome-c3 hydrogenase, C-terminal domain"/>
    <property type="match status" value="1"/>
</dbReference>
<feature type="binding site" evidence="12">
    <location>
        <position position="297"/>
    </location>
    <ligand>
        <name>[3Fe-4S] cluster</name>
        <dbReference type="ChEBI" id="CHEBI:21137"/>
    </ligand>
</feature>
<feature type="binding site" evidence="12">
    <location>
        <position position="263"/>
    </location>
    <ligand>
        <name>[4Fe-4S] cluster</name>
        <dbReference type="ChEBI" id="CHEBI:49883"/>
        <label>2</label>
    </ligand>
</feature>
<evidence type="ECO:0000256" key="8">
    <source>
        <dbReference type="ARBA" id="ARBA00023002"/>
    </source>
</evidence>
<accession>A0A0F7ICU0</accession>
<dbReference type="InterPro" id="IPR037024">
    <property type="entry name" value="NiFe_Hase_small_N_sf"/>
</dbReference>
<dbReference type="InterPro" id="IPR019546">
    <property type="entry name" value="TAT_signal_bac_arc"/>
</dbReference>
<dbReference type="Gene3D" id="3.40.50.700">
    <property type="entry name" value="NADH:ubiquinone oxidoreductase-like, 20kDa subunit"/>
    <property type="match status" value="1"/>
</dbReference>
<dbReference type="InterPro" id="IPR027394">
    <property type="entry name" value="Cytochrome-c3_hydrogenase_C"/>
</dbReference>